<comment type="caution">
    <text evidence="1">The sequence shown here is derived from an EMBL/GenBank/DDBJ whole genome shotgun (WGS) entry which is preliminary data.</text>
</comment>
<organism evidence="1 2">
    <name type="scientific">Hypoxylon rubiginosum</name>
    <dbReference type="NCBI Taxonomy" id="110542"/>
    <lineage>
        <taxon>Eukaryota</taxon>
        <taxon>Fungi</taxon>
        <taxon>Dikarya</taxon>
        <taxon>Ascomycota</taxon>
        <taxon>Pezizomycotina</taxon>
        <taxon>Sordariomycetes</taxon>
        <taxon>Xylariomycetidae</taxon>
        <taxon>Xylariales</taxon>
        <taxon>Hypoxylaceae</taxon>
        <taxon>Hypoxylon</taxon>
    </lineage>
</organism>
<proteinExistence type="predicted"/>
<protein>
    <submittedName>
        <fullName evidence="1">Uncharacterized protein</fullName>
    </submittedName>
</protein>
<sequence length="188" mass="21339">MLGLEKRLADAYKVRAKYGILDGRYLHRSLLRQTGDEKDQKKPLRLLRKINFAAGNKVPSWSWMAVMGPIKYMDAPFNLMIWGPNIESPLKKVYDDMDGEWKTQAPGFIVPAMDVAQSVGAEDLIYDRPEYYEEDGTVINGLKCVQIGREKTEDPDSPLFYTLLLIPKGTSGEEFANYENRCRLPASG</sequence>
<reference evidence="1 2" key="1">
    <citation type="journal article" date="2022" name="New Phytol.">
        <title>Ecological generalism drives hyperdiversity of secondary metabolite gene clusters in xylarialean endophytes.</title>
        <authorList>
            <person name="Franco M.E.E."/>
            <person name="Wisecaver J.H."/>
            <person name="Arnold A.E."/>
            <person name="Ju Y.M."/>
            <person name="Slot J.C."/>
            <person name="Ahrendt S."/>
            <person name="Moore L.P."/>
            <person name="Eastman K.E."/>
            <person name="Scott K."/>
            <person name="Konkel Z."/>
            <person name="Mondo S.J."/>
            <person name="Kuo A."/>
            <person name="Hayes R.D."/>
            <person name="Haridas S."/>
            <person name="Andreopoulos B."/>
            <person name="Riley R."/>
            <person name="LaButti K."/>
            <person name="Pangilinan J."/>
            <person name="Lipzen A."/>
            <person name="Amirebrahimi M."/>
            <person name="Yan J."/>
            <person name="Adam C."/>
            <person name="Keymanesh K."/>
            <person name="Ng V."/>
            <person name="Louie K."/>
            <person name="Northen T."/>
            <person name="Drula E."/>
            <person name="Henrissat B."/>
            <person name="Hsieh H.M."/>
            <person name="Youens-Clark K."/>
            <person name="Lutzoni F."/>
            <person name="Miadlikowska J."/>
            <person name="Eastwood D.C."/>
            <person name="Hamelin R.C."/>
            <person name="Grigoriev I.V."/>
            <person name="U'Ren J.M."/>
        </authorList>
    </citation>
    <scope>NUCLEOTIDE SEQUENCE [LARGE SCALE GENOMIC DNA]</scope>
    <source>
        <strain evidence="1 2">CBS 119005</strain>
    </source>
</reference>
<dbReference type="EMBL" id="MU393477">
    <property type="protein sequence ID" value="KAI4865095.1"/>
    <property type="molecule type" value="Genomic_DNA"/>
</dbReference>
<gene>
    <name evidence="1" type="ORF">F4820DRAFT_448440</name>
</gene>
<keyword evidence="2" id="KW-1185">Reference proteome</keyword>
<accession>A0ACB9Z1N6</accession>
<evidence type="ECO:0000313" key="2">
    <source>
        <dbReference type="Proteomes" id="UP001497700"/>
    </source>
</evidence>
<evidence type="ECO:0000313" key="1">
    <source>
        <dbReference type="EMBL" id="KAI4865095.1"/>
    </source>
</evidence>
<name>A0ACB9Z1N6_9PEZI</name>
<dbReference type="Proteomes" id="UP001497700">
    <property type="component" value="Unassembled WGS sequence"/>
</dbReference>